<dbReference type="KEGG" id="bfz:BAU07_03570"/>
<dbReference type="Gene3D" id="1.10.10.60">
    <property type="entry name" value="Homeodomain-like"/>
    <property type="match status" value="1"/>
</dbReference>
<evidence type="ECO:0000313" key="7">
    <source>
        <dbReference type="Proteomes" id="UP000091926"/>
    </source>
</evidence>
<evidence type="ECO:0000259" key="5">
    <source>
        <dbReference type="PROSITE" id="PS50977"/>
    </source>
</evidence>
<dbReference type="InterPro" id="IPR009057">
    <property type="entry name" value="Homeodomain-like_sf"/>
</dbReference>
<keyword evidence="7" id="KW-1185">Reference proteome</keyword>
<dbReference type="GO" id="GO:0003677">
    <property type="term" value="F:DNA binding"/>
    <property type="evidence" value="ECO:0007669"/>
    <property type="project" value="UniProtKB-UniRule"/>
</dbReference>
<feature type="DNA-binding region" description="H-T-H motif" evidence="4">
    <location>
        <begin position="32"/>
        <end position="51"/>
    </location>
</feature>
<evidence type="ECO:0000256" key="3">
    <source>
        <dbReference type="ARBA" id="ARBA00023163"/>
    </source>
</evidence>
<evidence type="ECO:0000256" key="1">
    <source>
        <dbReference type="ARBA" id="ARBA00023015"/>
    </source>
</evidence>
<keyword evidence="3" id="KW-0804">Transcription</keyword>
<dbReference type="Proteomes" id="UP000091926">
    <property type="component" value="Chromosome"/>
</dbReference>
<keyword evidence="1" id="KW-0805">Transcription regulation</keyword>
<keyword evidence="2 4" id="KW-0238">DNA-binding</keyword>
<dbReference type="PRINTS" id="PR00455">
    <property type="entry name" value="HTHTETR"/>
</dbReference>
<name>A0A193GA16_9BORD</name>
<evidence type="ECO:0000256" key="2">
    <source>
        <dbReference type="ARBA" id="ARBA00023125"/>
    </source>
</evidence>
<dbReference type="SUPFAM" id="SSF46689">
    <property type="entry name" value="Homeodomain-like"/>
    <property type="match status" value="1"/>
</dbReference>
<dbReference type="PANTHER" id="PTHR47506">
    <property type="entry name" value="TRANSCRIPTIONAL REGULATORY PROTEIN"/>
    <property type="match status" value="1"/>
</dbReference>
<dbReference type="PANTHER" id="PTHR47506:SF7">
    <property type="entry name" value="TRANSCRIPTIONAL REGULATORY PROTEIN"/>
    <property type="match status" value="1"/>
</dbReference>
<organism evidence="6 7">
    <name type="scientific">Bordetella flabilis</name>
    <dbReference type="NCBI Taxonomy" id="463014"/>
    <lineage>
        <taxon>Bacteria</taxon>
        <taxon>Pseudomonadati</taxon>
        <taxon>Pseudomonadota</taxon>
        <taxon>Betaproteobacteria</taxon>
        <taxon>Burkholderiales</taxon>
        <taxon>Alcaligenaceae</taxon>
        <taxon>Bordetella</taxon>
    </lineage>
</organism>
<feature type="domain" description="HTH tetR-type" evidence="5">
    <location>
        <begin position="9"/>
        <end position="69"/>
    </location>
</feature>
<dbReference type="Pfam" id="PF00440">
    <property type="entry name" value="TetR_N"/>
    <property type="match status" value="1"/>
</dbReference>
<evidence type="ECO:0000256" key="4">
    <source>
        <dbReference type="PROSITE-ProRule" id="PRU00335"/>
    </source>
</evidence>
<dbReference type="STRING" id="463014.BAU07_03570"/>
<dbReference type="InterPro" id="IPR001647">
    <property type="entry name" value="HTH_TetR"/>
</dbReference>
<evidence type="ECO:0000313" key="6">
    <source>
        <dbReference type="EMBL" id="ANN76316.1"/>
    </source>
</evidence>
<reference evidence="6 7" key="1">
    <citation type="submission" date="2016-06" db="EMBL/GenBank/DDBJ databases">
        <title>Complete genome sequences of Bordetella bronchialis and Bordetella flabilis.</title>
        <authorList>
            <person name="LiPuma J.J."/>
            <person name="Spilker T."/>
        </authorList>
    </citation>
    <scope>NUCLEOTIDE SEQUENCE [LARGE SCALE GENOMIC DNA]</scope>
    <source>
        <strain evidence="6 7">AU10664</strain>
    </source>
</reference>
<protein>
    <submittedName>
        <fullName evidence="6">TetR family transcriptional regulator</fullName>
    </submittedName>
</protein>
<dbReference type="RefSeq" id="WP_066654201.1">
    <property type="nucleotide sequence ID" value="NZ_CBCSCL010000029.1"/>
</dbReference>
<dbReference type="Gene3D" id="1.10.357.10">
    <property type="entry name" value="Tetracycline Repressor, domain 2"/>
    <property type="match status" value="1"/>
</dbReference>
<gene>
    <name evidence="6" type="ORF">BAU07_03570</name>
</gene>
<dbReference type="AlphaFoldDB" id="A0A193GA16"/>
<proteinExistence type="predicted"/>
<dbReference type="EMBL" id="CP016172">
    <property type="protein sequence ID" value="ANN76316.1"/>
    <property type="molecule type" value="Genomic_DNA"/>
</dbReference>
<dbReference type="SUPFAM" id="SSF48498">
    <property type="entry name" value="Tetracyclin repressor-like, C-terminal domain"/>
    <property type="match status" value="1"/>
</dbReference>
<dbReference type="OrthoDB" id="6684185at2"/>
<sequence length="190" mass="20305">MRFEKGHKENTRRRIVDVASRRFRRDGISASGLAGIMAESGLTNGAFYPHFDSKDALVREAVSSALTEQLDQLTDAGAGVTGIEDAIRRYLSKSHLEGPEEGCPSAALLPELGRQPALTRKAYEEGLLAYVGSLAALLPSPKSVQTRRRATAIFSLMVGTLQMARAVSDPALAQEILEGGVQAALNLAKA</sequence>
<dbReference type="PROSITE" id="PS50977">
    <property type="entry name" value="HTH_TETR_2"/>
    <property type="match status" value="1"/>
</dbReference>
<dbReference type="InterPro" id="IPR036271">
    <property type="entry name" value="Tet_transcr_reg_TetR-rel_C_sf"/>
</dbReference>
<accession>A0A193GA16</accession>